<feature type="domain" description="AP complex mu/sigma subunit" evidence="1">
    <location>
        <begin position="42"/>
        <end position="72"/>
    </location>
</feature>
<sequence length="93" mass="10471">MKERSRRGGSVVGMRREGSPTSFTVVGLVRVGGRTSSTVFGNLAYLECIHLFVEILDHFFSELDLVFKFHKAIIERMGELEKLDIKNSVVKVV</sequence>
<reference evidence="2 3" key="1">
    <citation type="journal article" date="2020" name="bioRxiv">
        <title>Sequence and annotation of 42 cannabis genomes reveals extensive copy number variation in cannabinoid synthesis and pathogen resistance genes.</title>
        <authorList>
            <person name="Mckernan K.J."/>
            <person name="Helbert Y."/>
            <person name="Kane L.T."/>
            <person name="Ebling H."/>
            <person name="Zhang L."/>
            <person name="Liu B."/>
            <person name="Eaton Z."/>
            <person name="Mclaughlin S."/>
            <person name="Kingan S."/>
            <person name="Baybayan P."/>
            <person name="Concepcion G."/>
            <person name="Jordan M."/>
            <person name="Riva A."/>
            <person name="Barbazuk W."/>
            <person name="Harkins T."/>
        </authorList>
    </citation>
    <scope>NUCLEOTIDE SEQUENCE [LARGE SCALE GENOMIC DNA]</scope>
    <source>
        <strain evidence="3">cv. Jamaican Lion 4</strain>
        <tissue evidence="2">Leaf</tissue>
    </source>
</reference>
<evidence type="ECO:0000259" key="1">
    <source>
        <dbReference type="Pfam" id="PF01217"/>
    </source>
</evidence>
<name>A0A7J6H1T0_CANSA</name>
<dbReference type="Gene3D" id="3.30.450.60">
    <property type="match status" value="1"/>
</dbReference>
<dbReference type="Pfam" id="PF01217">
    <property type="entry name" value="Clat_adaptor_s"/>
    <property type="match status" value="1"/>
</dbReference>
<proteinExistence type="predicted"/>
<protein>
    <recommendedName>
        <fullName evidence="1">AP complex mu/sigma subunit domain-containing protein</fullName>
    </recommendedName>
</protein>
<dbReference type="EMBL" id="JAATIP010000032">
    <property type="protein sequence ID" value="KAF4388971.1"/>
    <property type="molecule type" value="Genomic_DNA"/>
</dbReference>
<evidence type="ECO:0000313" key="2">
    <source>
        <dbReference type="EMBL" id="KAF4388971.1"/>
    </source>
</evidence>
<dbReference type="InterPro" id="IPR022775">
    <property type="entry name" value="AP_mu_sigma_su"/>
</dbReference>
<dbReference type="AlphaFoldDB" id="A0A7J6H1T0"/>
<dbReference type="Proteomes" id="UP000525078">
    <property type="component" value="Unassembled WGS sequence"/>
</dbReference>
<gene>
    <name evidence="2" type="ORF">F8388_026700</name>
</gene>
<comment type="caution">
    <text evidence="2">The sequence shown here is derived from an EMBL/GenBank/DDBJ whole genome shotgun (WGS) entry which is preliminary data.</text>
</comment>
<organism evidence="2 3">
    <name type="scientific">Cannabis sativa</name>
    <name type="common">Hemp</name>
    <name type="synonym">Marijuana</name>
    <dbReference type="NCBI Taxonomy" id="3483"/>
    <lineage>
        <taxon>Eukaryota</taxon>
        <taxon>Viridiplantae</taxon>
        <taxon>Streptophyta</taxon>
        <taxon>Embryophyta</taxon>
        <taxon>Tracheophyta</taxon>
        <taxon>Spermatophyta</taxon>
        <taxon>Magnoliopsida</taxon>
        <taxon>eudicotyledons</taxon>
        <taxon>Gunneridae</taxon>
        <taxon>Pentapetalae</taxon>
        <taxon>rosids</taxon>
        <taxon>fabids</taxon>
        <taxon>Rosales</taxon>
        <taxon>Cannabaceae</taxon>
        <taxon>Cannabis</taxon>
    </lineage>
</organism>
<accession>A0A7J6H1T0</accession>
<evidence type="ECO:0000313" key="3">
    <source>
        <dbReference type="Proteomes" id="UP000525078"/>
    </source>
</evidence>